<evidence type="ECO:0000313" key="1">
    <source>
        <dbReference type="EMBL" id="MFC0682590.1"/>
    </source>
</evidence>
<keyword evidence="2" id="KW-1185">Reference proteome</keyword>
<protein>
    <submittedName>
        <fullName evidence="1">Uncharacterized protein</fullName>
    </submittedName>
</protein>
<comment type="caution">
    <text evidence="1">The sequence shown here is derived from an EMBL/GenBank/DDBJ whole genome shotgun (WGS) entry which is preliminary data.</text>
</comment>
<dbReference type="RefSeq" id="WP_386676743.1">
    <property type="nucleotide sequence ID" value="NZ_JBHLTG010000015.1"/>
</dbReference>
<proteinExistence type="predicted"/>
<name>A0ABV6S028_9GAMM</name>
<gene>
    <name evidence="1" type="ORF">ACFFGH_32580</name>
</gene>
<dbReference type="Proteomes" id="UP001589896">
    <property type="component" value="Unassembled WGS sequence"/>
</dbReference>
<reference evidence="1 2" key="1">
    <citation type="submission" date="2024-09" db="EMBL/GenBank/DDBJ databases">
        <authorList>
            <person name="Sun Q."/>
            <person name="Mori K."/>
        </authorList>
    </citation>
    <scope>NUCLEOTIDE SEQUENCE [LARGE SCALE GENOMIC DNA]</scope>
    <source>
        <strain evidence="1 2">KCTC 23076</strain>
    </source>
</reference>
<evidence type="ECO:0000313" key="2">
    <source>
        <dbReference type="Proteomes" id="UP001589896"/>
    </source>
</evidence>
<dbReference type="EMBL" id="JBHLTG010000015">
    <property type="protein sequence ID" value="MFC0682590.1"/>
    <property type="molecule type" value="Genomic_DNA"/>
</dbReference>
<accession>A0ABV6S028</accession>
<sequence length="289" mass="31681">MAANPKMFYELMDLDAGKPHMMEAETLNLRVGADDKGIGITATDQWSNWHRTYMRVPEGQVLGPGIYPEAACTHGRLARIEITLDNPACLFRGRGIRGWFTVRQLTRGAAGELTSLEVVYQMSPGESGPKGFLGTVRWNAYPMYITVRSSADSKWGAISDNFHGDTSFFKLTGNGSEFEYEASVPYNSYIIRAHAPTGQKFKVGTYQTTAEPSGTKAGLQLWERDVTSDLDFISKCEAEGMGTGTLKVRKVRYDSTGKLLGLHASFEGRCATDKGAAEPALSGDLRINI</sequence>
<organism evidence="1 2">
    <name type="scientific">Lysobacter korlensis</name>
    <dbReference type="NCBI Taxonomy" id="553636"/>
    <lineage>
        <taxon>Bacteria</taxon>
        <taxon>Pseudomonadati</taxon>
        <taxon>Pseudomonadota</taxon>
        <taxon>Gammaproteobacteria</taxon>
        <taxon>Lysobacterales</taxon>
        <taxon>Lysobacteraceae</taxon>
        <taxon>Lysobacter</taxon>
    </lineage>
</organism>